<evidence type="ECO:0000259" key="1">
    <source>
        <dbReference type="Pfam" id="PF12172"/>
    </source>
</evidence>
<evidence type="ECO:0000313" key="3">
    <source>
        <dbReference type="Proteomes" id="UP000294621"/>
    </source>
</evidence>
<proteinExistence type="predicted"/>
<accession>A0A4R5Y5F0</accession>
<dbReference type="InterPro" id="IPR012340">
    <property type="entry name" value="NA-bd_OB-fold"/>
</dbReference>
<sequence>MSAMVQECRSCRNLLFPARLLCPFCGGDSFSTVAAGHGTVEETTTLPDGMVLATLSIDGGPRVIARLTGPAAEPGQRLPLTNNPNTTSGVYAYIPVHSTVNEDQA</sequence>
<feature type="domain" description="ChsH2 rubredoxin-like zinc ribbon" evidence="1">
    <location>
        <begin position="5"/>
        <end position="30"/>
    </location>
</feature>
<dbReference type="Pfam" id="PF12172">
    <property type="entry name" value="zf-ChsH2"/>
    <property type="match status" value="1"/>
</dbReference>
<dbReference type="AlphaFoldDB" id="A0A4R5Y5F0"/>
<organism evidence="2 3">
    <name type="scientific">Arthrobacter nitrophenolicus</name>
    <dbReference type="NCBI Taxonomy" id="683150"/>
    <lineage>
        <taxon>Bacteria</taxon>
        <taxon>Bacillati</taxon>
        <taxon>Actinomycetota</taxon>
        <taxon>Actinomycetes</taxon>
        <taxon>Micrococcales</taxon>
        <taxon>Micrococcaceae</taxon>
        <taxon>Arthrobacter</taxon>
    </lineage>
</organism>
<comment type="caution">
    <text evidence="2">The sequence shown here is derived from an EMBL/GenBank/DDBJ whole genome shotgun (WGS) entry which is preliminary data.</text>
</comment>
<name>A0A4R5Y5F0_9MICC</name>
<dbReference type="EMBL" id="SMZQ01000002">
    <property type="protein sequence ID" value="TDL39733.1"/>
    <property type="molecule type" value="Genomic_DNA"/>
</dbReference>
<dbReference type="InterPro" id="IPR022002">
    <property type="entry name" value="ChsH2_Znr"/>
</dbReference>
<evidence type="ECO:0000313" key="2">
    <source>
        <dbReference type="EMBL" id="TDL39733.1"/>
    </source>
</evidence>
<dbReference type="OrthoDB" id="4260571at2"/>
<dbReference type="SUPFAM" id="SSF50249">
    <property type="entry name" value="Nucleic acid-binding proteins"/>
    <property type="match status" value="1"/>
</dbReference>
<reference evidence="2 3" key="1">
    <citation type="submission" date="2019-03" db="EMBL/GenBank/DDBJ databases">
        <title>Genome Sequencing and Assembly of Various Microbes Isolated from Partially Reclaimed Soil and Acid Mine Drainage (AMD) Site.</title>
        <authorList>
            <person name="Steinbock B."/>
            <person name="Bechtold R."/>
            <person name="Sevigny J.L."/>
            <person name="Thomas D."/>
            <person name="Cuthill L.R."/>
            <person name="Aveiro Johannsen E.J."/>
            <person name="Thomas K."/>
            <person name="Ghosh A."/>
        </authorList>
    </citation>
    <scope>NUCLEOTIDE SEQUENCE [LARGE SCALE GENOMIC DNA]</scope>
    <source>
        <strain evidence="2 3">S-A1</strain>
    </source>
</reference>
<dbReference type="Proteomes" id="UP000294621">
    <property type="component" value="Unassembled WGS sequence"/>
</dbReference>
<protein>
    <submittedName>
        <fullName evidence="2">Rubredoxin</fullName>
    </submittedName>
</protein>
<gene>
    <name evidence="2" type="ORF">E2R57_04475</name>
</gene>